<evidence type="ECO:0000313" key="4">
    <source>
        <dbReference type="Proteomes" id="UP000602510"/>
    </source>
</evidence>
<dbReference type="EMBL" id="WSZM01000973">
    <property type="protein sequence ID" value="KAF4028759.1"/>
    <property type="molecule type" value="Genomic_DNA"/>
</dbReference>
<dbReference type="Proteomes" id="UP000602510">
    <property type="component" value="Unassembled WGS sequence"/>
</dbReference>
<dbReference type="EMBL" id="WSZM01000579">
    <property type="protein sequence ID" value="KAF4031454.1"/>
    <property type="molecule type" value="Genomic_DNA"/>
</dbReference>
<comment type="caution">
    <text evidence="2">The sequence shown here is derived from an EMBL/GenBank/DDBJ whole genome shotgun (WGS) entry which is preliminary data.</text>
</comment>
<keyword evidence="4" id="KW-1185">Reference proteome</keyword>
<evidence type="ECO:0000313" key="3">
    <source>
        <dbReference type="EMBL" id="KAF4135114.1"/>
    </source>
</evidence>
<gene>
    <name evidence="2" type="ORF">GN244_ATG16684</name>
    <name evidence="1" type="ORF">GN244_ATG19558</name>
    <name evidence="3" type="ORF">GN958_ATG15674</name>
</gene>
<name>A0A833SSP4_PHYIN</name>
<dbReference type="EMBL" id="JAACNO010002204">
    <property type="protein sequence ID" value="KAF4135114.1"/>
    <property type="molecule type" value="Genomic_DNA"/>
</dbReference>
<reference evidence="2" key="1">
    <citation type="submission" date="2020-04" db="EMBL/GenBank/DDBJ databases">
        <title>Hybrid Assembly of Korean Phytophthora infestans isolates.</title>
        <authorList>
            <person name="Prokchorchik M."/>
            <person name="Lee Y."/>
            <person name="Seo J."/>
            <person name="Cho J.-H."/>
            <person name="Park Y.-E."/>
            <person name="Jang D.-C."/>
            <person name="Im J.-S."/>
            <person name="Choi J.-G."/>
            <person name="Park H.-J."/>
            <person name="Lee G.-B."/>
            <person name="Lee Y.-G."/>
            <person name="Hong S.-Y."/>
            <person name="Cho K."/>
            <person name="Sohn K.H."/>
        </authorList>
    </citation>
    <scope>NUCLEOTIDE SEQUENCE</scope>
    <source>
        <strain evidence="2">KR_1_A1</strain>
        <strain evidence="3">KR_2_A2</strain>
    </source>
</reference>
<evidence type="ECO:0000313" key="1">
    <source>
        <dbReference type="EMBL" id="KAF4028759.1"/>
    </source>
</evidence>
<accession>A0A833SSP4</accession>
<organism evidence="2 4">
    <name type="scientific">Phytophthora infestans</name>
    <name type="common">Potato late blight agent</name>
    <name type="synonym">Botrytis infestans</name>
    <dbReference type="NCBI Taxonomy" id="4787"/>
    <lineage>
        <taxon>Eukaryota</taxon>
        <taxon>Sar</taxon>
        <taxon>Stramenopiles</taxon>
        <taxon>Oomycota</taxon>
        <taxon>Peronosporomycetes</taxon>
        <taxon>Peronosporales</taxon>
        <taxon>Peronosporaceae</taxon>
        <taxon>Phytophthora</taxon>
    </lineage>
</organism>
<dbReference type="Proteomes" id="UP000704712">
    <property type="component" value="Unassembled WGS sequence"/>
</dbReference>
<dbReference type="AlphaFoldDB" id="A0A833SSP4"/>
<protein>
    <submittedName>
        <fullName evidence="2">Uncharacterized protein</fullName>
    </submittedName>
</protein>
<evidence type="ECO:0000313" key="2">
    <source>
        <dbReference type="EMBL" id="KAF4031454.1"/>
    </source>
</evidence>
<proteinExistence type="predicted"/>
<sequence>MGFTGNGRSKITPEKLKSLETYARGNLDKWYTMSYYLQYVEEMVAAATVGGVLCLAFRHAGACQ</sequence>